<protein>
    <recommendedName>
        <fullName evidence="5">Secreted protein</fullName>
    </recommendedName>
</protein>
<feature type="compositionally biased region" description="Gly residues" evidence="1">
    <location>
        <begin position="223"/>
        <end position="237"/>
    </location>
</feature>
<reference evidence="3" key="1">
    <citation type="journal article" date="2020" name="Fungal Divers.">
        <title>Resolving the Mortierellaceae phylogeny through synthesis of multi-gene phylogenetics and phylogenomics.</title>
        <authorList>
            <person name="Vandepol N."/>
            <person name="Liber J."/>
            <person name="Desiro A."/>
            <person name="Na H."/>
            <person name="Kennedy M."/>
            <person name="Barry K."/>
            <person name="Grigoriev I.V."/>
            <person name="Miller A.N."/>
            <person name="O'Donnell K."/>
            <person name="Stajich J.E."/>
            <person name="Bonito G."/>
        </authorList>
    </citation>
    <scope>NUCLEOTIDE SEQUENCE</scope>
    <source>
        <strain evidence="3">NVP1</strain>
    </source>
</reference>
<feature type="signal peptide" evidence="2">
    <location>
        <begin position="1"/>
        <end position="18"/>
    </location>
</feature>
<name>A0A9P5SQX3_9FUNG</name>
<proteinExistence type="predicted"/>
<evidence type="ECO:0000313" key="3">
    <source>
        <dbReference type="EMBL" id="KAF9333896.1"/>
    </source>
</evidence>
<accession>A0A9P5SQX3</accession>
<dbReference type="AlphaFoldDB" id="A0A9P5SQX3"/>
<comment type="caution">
    <text evidence="3">The sequence shown here is derived from an EMBL/GenBank/DDBJ whole genome shotgun (WGS) entry which is preliminary data.</text>
</comment>
<dbReference type="EMBL" id="JAAAUY010000177">
    <property type="protein sequence ID" value="KAF9333896.1"/>
    <property type="molecule type" value="Genomic_DNA"/>
</dbReference>
<gene>
    <name evidence="3" type="ORF">BG006_003006</name>
</gene>
<evidence type="ECO:0000256" key="1">
    <source>
        <dbReference type="SAM" id="MobiDB-lite"/>
    </source>
</evidence>
<evidence type="ECO:0000313" key="4">
    <source>
        <dbReference type="Proteomes" id="UP000696485"/>
    </source>
</evidence>
<organism evidence="3 4">
    <name type="scientific">Podila minutissima</name>
    <dbReference type="NCBI Taxonomy" id="64525"/>
    <lineage>
        <taxon>Eukaryota</taxon>
        <taxon>Fungi</taxon>
        <taxon>Fungi incertae sedis</taxon>
        <taxon>Mucoromycota</taxon>
        <taxon>Mortierellomycotina</taxon>
        <taxon>Mortierellomycetes</taxon>
        <taxon>Mortierellales</taxon>
        <taxon>Mortierellaceae</taxon>
        <taxon>Podila</taxon>
    </lineage>
</organism>
<feature type="chain" id="PRO_5040411177" description="Secreted protein" evidence="2">
    <location>
        <begin position="19"/>
        <end position="275"/>
    </location>
</feature>
<keyword evidence="2" id="KW-0732">Signal</keyword>
<feature type="region of interest" description="Disordered" evidence="1">
    <location>
        <begin position="216"/>
        <end position="250"/>
    </location>
</feature>
<sequence>MFTEVLLFAALAAPAVLAYEPVTCSPVNATRSIITSIDSADSFCTFLTGYGVRPVAPNEGCGGVYCQGPVKNNGLPMPKGYILSSNYARNDTTQYVQVTGCIDSSVWAQDPTDEGGQMDSNGWPYSCQGYKKFFSLIEPATNTFCIRCCMASDNSDCNSSISTHGCWNVVPGLYTMPDGSACKPPIGAPSNTTAVPTVISSSGVATAAVTTGHGPVVTSSAGSGSGNGSGSGSGSNTGSGAKPTVAPTSAGSHLGESIQILGSAAALVLTVAANL</sequence>
<evidence type="ECO:0000256" key="2">
    <source>
        <dbReference type="SAM" id="SignalP"/>
    </source>
</evidence>
<dbReference type="Proteomes" id="UP000696485">
    <property type="component" value="Unassembled WGS sequence"/>
</dbReference>
<evidence type="ECO:0008006" key="5">
    <source>
        <dbReference type="Google" id="ProtNLM"/>
    </source>
</evidence>
<keyword evidence="4" id="KW-1185">Reference proteome</keyword>